<sequence>MKLSRKCAEPISTQAAADIADKFKSLRKTADLSLAAKAAKTIVPMAIAIARFIRPLAIGVPKRTIGPGSENCSGSAPPPKTRPNMIATNRPEIATKLAARKRF</sequence>
<dbReference type="EMBL" id="CAEZTH010000012">
    <property type="protein sequence ID" value="CAB4557799.1"/>
    <property type="molecule type" value="Genomic_DNA"/>
</dbReference>
<protein>
    <submittedName>
        <fullName evidence="2">Unannotated protein</fullName>
    </submittedName>
</protein>
<feature type="region of interest" description="Disordered" evidence="1">
    <location>
        <begin position="64"/>
        <end position="88"/>
    </location>
</feature>
<evidence type="ECO:0000256" key="1">
    <source>
        <dbReference type="SAM" id="MobiDB-lite"/>
    </source>
</evidence>
<proteinExistence type="predicted"/>
<organism evidence="2">
    <name type="scientific">freshwater metagenome</name>
    <dbReference type="NCBI Taxonomy" id="449393"/>
    <lineage>
        <taxon>unclassified sequences</taxon>
        <taxon>metagenomes</taxon>
        <taxon>ecological metagenomes</taxon>
    </lineage>
</organism>
<evidence type="ECO:0000313" key="2">
    <source>
        <dbReference type="EMBL" id="CAB4557799.1"/>
    </source>
</evidence>
<gene>
    <name evidence="2" type="ORF">UFOPK1639_00202</name>
</gene>
<accession>A0A6J6D507</accession>
<reference evidence="2" key="1">
    <citation type="submission" date="2020-05" db="EMBL/GenBank/DDBJ databases">
        <authorList>
            <person name="Chiriac C."/>
            <person name="Salcher M."/>
            <person name="Ghai R."/>
            <person name="Kavagutti S V."/>
        </authorList>
    </citation>
    <scope>NUCLEOTIDE SEQUENCE</scope>
</reference>
<name>A0A6J6D507_9ZZZZ</name>
<dbReference type="AlphaFoldDB" id="A0A6J6D507"/>